<reference evidence="1 2" key="1">
    <citation type="journal article" date="2016" name="Nat. Commun.">
        <title>Thousands of microbial genomes shed light on interconnected biogeochemical processes in an aquifer system.</title>
        <authorList>
            <person name="Anantharaman K."/>
            <person name="Brown C.T."/>
            <person name="Hug L.A."/>
            <person name="Sharon I."/>
            <person name="Castelle C.J."/>
            <person name="Probst A.J."/>
            <person name="Thomas B.C."/>
            <person name="Singh A."/>
            <person name="Wilkins M.J."/>
            <person name="Karaoz U."/>
            <person name="Brodie E.L."/>
            <person name="Williams K.H."/>
            <person name="Hubbard S.S."/>
            <person name="Banfield J.F."/>
        </authorList>
    </citation>
    <scope>NUCLEOTIDE SEQUENCE [LARGE SCALE GENOMIC DNA]</scope>
</reference>
<organism evidence="1 2">
    <name type="scientific">Candidatus Abawacabacteria bacterium RBG_16_42_10</name>
    <dbReference type="NCBI Taxonomy" id="1817814"/>
    <lineage>
        <taxon>Bacteria</taxon>
        <taxon>Candidatus Abawacaibacteriota</taxon>
    </lineage>
</organism>
<sequence>MNESLEHQDIEEPKVSYAQDSGCMLLYIELEGKLKLEGSVSYPYLPRSKRRDYENGMAEIQGFSIGHSLSPTVGEIGLRKVFLTFLQNIANLSANKLTFRLHPNHPEWLIEGLIAFPDSYGLELDSIQSVRSSSTIERDKFMKNARNYLPAVLVANLSKNARFRLQQVLGTSEQS</sequence>
<name>A0A1F4XKA1_9BACT</name>
<gene>
    <name evidence="1" type="ORF">A2V81_02870</name>
</gene>
<proteinExistence type="predicted"/>
<comment type="caution">
    <text evidence="1">The sequence shown here is derived from an EMBL/GenBank/DDBJ whole genome shotgun (WGS) entry which is preliminary data.</text>
</comment>
<protein>
    <submittedName>
        <fullName evidence="1">Uncharacterized protein</fullName>
    </submittedName>
</protein>
<evidence type="ECO:0000313" key="2">
    <source>
        <dbReference type="Proteomes" id="UP000177614"/>
    </source>
</evidence>
<dbReference type="Proteomes" id="UP000177614">
    <property type="component" value="Unassembled WGS sequence"/>
</dbReference>
<dbReference type="AlphaFoldDB" id="A0A1F4XKA1"/>
<accession>A0A1F4XKA1</accession>
<evidence type="ECO:0000313" key="1">
    <source>
        <dbReference type="EMBL" id="OGC82069.1"/>
    </source>
</evidence>
<dbReference type="EMBL" id="MEWR01000011">
    <property type="protein sequence ID" value="OGC82069.1"/>
    <property type="molecule type" value="Genomic_DNA"/>
</dbReference>